<dbReference type="Proteomes" id="UP000003676">
    <property type="component" value="Unassembled WGS sequence"/>
</dbReference>
<evidence type="ECO:0000313" key="1">
    <source>
        <dbReference type="EMBL" id="EEB32781.1"/>
    </source>
</evidence>
<proteinExistence type="predicted"/>
<dbReference type="EMBL" id="ABXU01000069">
    <property type="protein sequence ID" value="EEB32781.1"/>
    <property type="molecule type" value="Genomic_DNA"/>
</dbReference>
<sequence>MYKKYGNTDDTITFFSKNSHTKEKEWICNMLFILHITTVSSMHTYLTGKKSKQKIFLYPVQNLPATLFLRPMQALRLSIFSHSPNA</sequence>
<name>B6WWC3_9BACT</name>
<protein>
    <submittedName>
        <fullName evidence="1">Uncharacterized protein</fullName>
    </submittedName>
</protein>
<reference evidence="1 2" key="1">
    <citation type="submission" date="2008-10" db="EMBL/GenBank/DDBJ databases">
        <title>Draft genome sequence of Desulvovibrio piger (ATCC 29098).</title>
        <authorList>
            <person name="Sudarsanam P."/>
            <person name="Ley R."/>
            <person name="Guruge J."/>
            <person name="Turnbaugh P.J."/>
            <person name="Mahowald M."/>
            <person name="Liep D."/>
            <person name="Gordon J."/>
        </authorList>
    </citation>
    <scope>NUCLEOTIDE SEQUENCE [LARGE SCALE GENOMIC DNA]</scope>
    <source>
        <strain evidence="1 2">ATCC 29098</strain>
    </source>
</reference>
<organism evidence="1 2">
    <name type="scientific">Desulfovibrio piger ATCC 29098</name>
    <dbReference type="NCBI Taxonomy" id="411464"/>
    <lineage>
        <taxon>Bacteria</taxon>
        <taxon>Pseudomonadati</taxon>
        <taxon>Thermodesulfobacteriota</taxon>
        <taxon>Desulfovibrionia</taxon>
        <taxon>Desulfovibrionales</taxon>
        <taxon>Desulfovibrionaceae</taxon>
        <taxon>Desulfovibrio</taxon>
    </lineage>
</organism>
<gene>
    <name evidence="1" type="ORF">DESPIG_02391</name>
</gene>
<dbReference type="HOGENOM" id="CLU_2492800_0_0_7"/>
<dbReference type="AlphaFoldDB" id="B6WWC3"/>
<reference evidence="1 2" key="2">
    <citation type="submission" date="2008-10" db="EMBL/GenBank/DDBJ databases">
        <authorList>
            <person name="Fulton L."/>
            <person name="Clifton S."/>
            <person name="Fulton B."/>
            <person name="Xu J."/>
            <person name="Minx P."/>
            <person name="Pepin K.H."/>
            <person name="Johnson M."/>
            <person name="Bhonagiri V."/>
            <person name="Nash W.E."/>
            <person name="Mardis E.R."/>
            <person name="Wilson R.K."/>
        </authorList>
    </citation>
    <scope>NUCLEOTIDE SEQUENCE [LARGE SCALE GENOMIC DNA]</scope>
    <source>
        <strain evidence="1 2">ATCC 29098</strain>
    </source>
</reference>
<evidence type="ECO:0000313" key="2">
    <source>
        <dbReference type="Proteomes" id="UP000003676"/>
    </source>
</evidence>
<accession>B6WWC3</accession>
<comment type="caution">
    <text evidence="1">The sequence shown here is derived from an EMBL/GenBank/DDBJ whole genome shotgun (WGS) entry which is preliminary data.</text>
</comment>